<accession>A0ABX1C3H8</accession>
<feature type="domain" description="HTH cro/C1-type" evidence="1">
    <location>
        <begin position="19"/>
        <end position="72"/>
    </location>
</feature>
<organism evidence="2 3">
    <name type="scientific">Streptomyces zingiberis</name>
    <dbReference type="NCBI Taxonomy" id="2053010"/>
    <lineage>
        <taxon>Bacteria</taxon>
        <taxon>Bacillati</taxon>
        <taxon>Actinomycetota</taxon>
        <taxon>Actinomycetes</taxon>
        <taxon>Kitasatosporales</taxon>
        <taxon>Streptomycetaceae</taxon>
        <taxon>Streptomyces</taxon>
    </lineage>
</organism>
<keyword evidence="3" id="KW-1185">Reference proteome</keyword>
<dbReference type="CDD" id="cd00093">
    <property type="entry name" value="HTH_XRE"/>
    <property type="match status" value="1"/>
</dbReference>
<dbReference type="EMBL" id="JAATEN010000022">
    <property type="protein sequence ID" value="NJQ03198.1"/>
    <property type="molecule type" value="Genomic_DNA"/>
</dbReference>
<evidence type="ECO:0000313" key="3">
    <source>
        <dbReference type="Proteomes" id="UP000695264"/>
    </source>
</evidence>
<dbReference type="Pfam" id="PF13560">
    <property type="entry name" value="HTH_31"/>
    <property type="match status" value="1"/>
</dbReference>
<dbReference type="InterPro" id="IPR010982">
    <property type="entry name" value="Lambda_DNA-bd_dom_sf"/>
</dbReference>
<comment type="caution">
    <text evidence="2">The sequence shown here is derived from an EMBL/GenBank/DDBJ whole genome shotgun (WGS) entry which is preliminary data.</text>
</comment>
<sequence length="294" mass="32823">MAGAASGSTVPRRQLGRHLRELRNRARLTVRAAATALEWSDQKIWRIETGQTSMRSLDVEVMCRVYGAGAELTEGLMGLAKETKNRGWWHSYGDVIPAGFDLFIGLEGAAADMRQYIKDLVPGLVQTEDYARVLIQADNPDVDPDEIERRVHVRLARQELLTRVTAPPTLELALGEAVLRQPIGGGEVMTRQLNRLAEVMDMPNVSLRIVPFSAGVHQGLMSGPFTILRFPVNGDGRPMEPPTVYMEGFTGDLYLDKSHEIERYDRAFTSIWEAAMEADGTRNMLRQAAKEFAR</sequence>
<dbReference type="InterPro" id="IPR001387">
    <property type="entry name" value="Cro/C1-type_HTH"/>
</dbReference>
<gene>
    <name evidence="2" type="ORF">HCK00_22350</name>
</gene>
<reference evidence="2 3" key="1">
    <citation type="submission" date="2020-03" db="EMBL/GenBank/DDBJ databases">
        <title>WGS of actinomycetes isolated from Thailand.</title>
        <authorList>
            <person name="Thawai C."/>
        </authorList>
    </citation>
    <scope>NUCLEOTIDE SEQUENCE [LARGE SCALE GENOMIC DNA]</scope>
    <source>
        <strain evidence="2 3">PLAI 1-29</strain>
    </source>
</reference>
<dbReference type="Gene3D" id="1.10.260.40">
    <property type="entry name" value="lambda repressor-like DNA-binding domains"/>
    <property type="match status" value="1"/>
</dbReference>
<dbReference type="SUPFAM" id="SSF47413">
    <property type="entry name" value="lambda repressor-like DNA-binding domains"/>
    <property type="match status" value="1"/>
</dbReference>
<dbReference type="Pfam" id="PF19054">
    <property type="entry name" value="DUF5753"/>
    <property type="match status" value="1"/>
</dbReference>
<evidence type="ECO:0000259" key="1">
    <source>
        <dbReference type="PROSITE" id="PS50943"/>
    </source>
</evidence>
<evidence type="ECO:0000313" key="2">
    <source>
        <dbReference type="EMBL" id="NJQ03198.1"/>
    </source>
</evidence>
<dbReference type="RefSeq" id="WP_168103829.1">
    <property type="nucleotide sequence ID" value="NZ_JAATEN010000022.1"/>
</dbReference>
<proteinExistence type="predicted"/>
<protein>
    <submittedName>
        <fullName evidence="2">Helix-turn-helix domain-containing protein</fullName>
    </submittedName>
</protein>
<dbReference type="Proteomes" id="UP000695264">
    <property type="component" value="Unassembled WGS sequence"/>
</dbReference>
<name>A0ABX1C3H8_9ACTN</name>
<dbReference type="PROSITE" id="PS50943">
    <property type="entry name" value="HTH_CROC1"/>
    <property type="match status" value="1"/>
</dbReference>
<dbReference type="InterPro" id="IPR043917">
    <property type="entry name" value="DUF5753"/>
</dbReference>